<protein>
    <submittedName>
        <fullName evidence="2">Uncharacterized protein</fullName>
    </submittedName>
</protein>
<reference evidence="2 3" key="1">
    <citation type="submission" date="2023-02" db="EMBL/GenBank/DDBJ databases">
        <title>LHISI_Scaffold_Assembly.</title>
        <authorList>
            <person name="Stuart O.P."/>
            <person name="Cleave R."/>
            <person name="Magrath M.J.L."/>
            <person name="Mikheyev A.S."/>
        </authorList>
    </citation>
    <scope>NUCLEOTIDE SEQUENCE [LARGE SCALE GENOMIC DNA]</scope>
    <source>
        <strain evidence="2">Daus_M_001</strain>
        <tissue evidence="2">Leg muscle</tissue>
    </source>
</reference>
<dbReference type="EMBL" id="JARBHB010000005">
    <property type="protein sequence ID" value="KAJ8882358.1"/>
    <property type="molecule type" value="Genomic_DNA"/>
</dbReference>
<name>A0ABQ9HDH0_9NEOP</name>
<proteinExistence type="predicted"/>
<feature type="region of interest" description="Disordered" evidence="1">
    <location>
        <begin position="400"/>
        <end position="431"/>
    </location>
</feature>
<organism evidence="2 3">
    <name type="scientific">Dryococelus australis</name>
    <dbReference type="NCBI Taxonomy" id="614101"/>
    <lineage>
        <taxon>Eukaryota</taxon>
        <taxon>Metazoa</taxon>
        <taxon>Ecdysozoa</taxon>
        <taxon>Arthropoda</taxon>
        <taxon>Hexapoda</taxon>
        <taxon>Insecta</taxon>
        <taxon>Pterygota</taxon>
        <taxon>Neoptera</taxon>
        <taxon>Polyneoptera</taxon>
        <taxon>Phasmatodea</taxon>
        <taxon>Verophasmatodea</taxon>
        <taxon>Anareolatae</taxon>
        <taxon>Phasmatidae</taxon>
        <taxon>Eurycanthinae</taxon>
        <taxon>Dryococelus</taxon>
    </lineage>
</organism>
<keyword evidence="3" id="KW-1185">Reference proteome</keyword>
<evidence type="ECO:0000256" key="1">
    <source>
        <dbReference type="SAM" id="MobiDB-lite"/>
    </source>
</evidence>
<sequence length="431" mass="48719">MTRDCETMADELKLSIDTEYTRIQRRKQPLVLERSIYARQQNSITCLHDVRTPFANQRMGTYTQAGSSNNGEPFRSTLWPIIHKAISSRSQSENGYRQIKGTVTLFRLCVLIYSVTRPGTLNELKRRLFRFCLLELWLTSKCCLDRSVNVGSRFRSNLKKVHGHDGNTARLARRSDEYRASELARSILVALSASRCVRRSRQDTRSTATWRGVKISARMWWMEGRPCHSSLSRPVTRARDRHRNSLDLCSMVASECALCSVVALTVNIFGTFYLPFLGELRDKRTENLPCRDRGTKSPSSDYKSATLPLTTNQICTAQRYGGNTARLALRSDEALGVRVSVAPSRLDLGRGRNENIARQFRALVALVHLMRVICSPYGSRSSWPRTRKIVPGKRGILAKIDGRDSRENSPTSGIVQYDSHLRKSGSDPAGD</sequence>
<dbReference type="Proteomes" id="UP001159363">
    <property type="component" value="Chromosome 4"/>
</dbReference>
<accession>A0ABQ9HDH0</accession>
<gene>
    <name evidence="2" type="ORF">PR048_014160</name>
</gene>
<comment type="caution">
    <text evidence="2">The sequence shown here is derived from an EMBL/GenBank/DDBJ whole genome shotgun (WGS) entry which is preliminary data.</text>
</comment>
<evidence type="ECO:0000313" key="3">
    <source>
        <dbReference type="Proteomes" id="UP001159363"/>
    </source>
</evidence>
<evidence type="ECO:0000313" key="2">
    <source>
        <dbReference type="EMBL" id="KAJ8882358.1"/>
    </source>
</evidence>